<dbReference type="AlphaFoldDB" id="A4VD20"/>
<evidence type="ECO:0007829" key="7">
    <source>
        <dbReference type="PDB" id="8GZU"/>
    </source>
</evidence>
<evidence type="ECO:0000313" key="1">
    <source>
        <dbReference type="EMBL" id="EDK31429.1"/>
    </source>
</evidence>
<reference evidence="2" key="1">
    <citation type="journal article" date="2006" name="PLoS Biol.">
        <title>Macronuclear genome sequence of the ciliate Tetrahymena thermophila, a model eukaryote.</title>
        <authorList>
            <person name="Eisen J.A."/>
            <person name="Coyne R.S."/>
            <person name="Wu M."/>
            <person name="Wu D."/>
            <person name="Thiagarajan M."/>
            <person name="Wortman J.R."/>
            <person name="Badger J.H."/>
            <person name="Ren Q."/>
            <person name="Amedeo P."/>
            <person name="Jones K.M."/>
            <person name="Tallon L.J."/>
            <person name="Delcher A.L."/>
            <person name="Salzberg S.L."/>
            <person name="Silva J.C."/>
            <person name="Haas B.J."/>
            <person name="Majoros W.H."/>
            <person name="Farzad M."/>
            <person name="Carlton J.M."/>
            <person name="Smith R.K. Jr."/>
            <person name="Garg J."/>
            <person name="Pearlman R.E."/>
            <person name="Karrer K.M."/>
            <person name="Sun L."/>
            <person name="Manning G."/>
            <person name="Elde N.C."/>
            <person name="Turkewitz A.P."/>
            <person name="Asai D.J."/>
            <person name="Wilkes D.E."/>
            <person name="Wang Y."/>
            <person name="Cai H."/>
            <person name="Collins K."/>
            <person name="Stewart B.A."/>
            <person name="Lee S.R."/>
            <person name="Wilamowska K."/>
            <person name="Weinberg Z."/>
            <person name="Ruzzo W.L."/>
            <person name="Wloga D."/>
            <person name="Gaertig J."/>
            <person name="Frankel J."/>
            <person name="Tsao C.-C."/>
            <person name="Gorovsky M.A."/>
            <person name="Keeling P.J."/>
            <person name="Waller R.F."/>
            <person name="Patron N.J."/>
            <person name="Cherry J.M."/>
            <person name="Stover N.A."/>
            <person name="Krieger C.J."/>
            <person name="del Toro C."/>
            <person name="Ryder H.F."/>
            <person name="Williamson S.C."/>
            <person name="Barbeau R.A."/>
            <person name="Hamilton E.P."/>
            <person name="Orias E."/>
        </authorList>
    </citation>
    <scope>NUCLEOTIDE SEQUENCE [LARGE SCALE GENOMIC DNA]</scope>
    <source>
        <strain evidence="2">SB210</strain>
    </source>
</reference>
<accession>A4VD20</accession>
<dbReference type="PDB" id="8B6F">
    <property type="method" value="EM"/>
    <property type="resolution" value="2.80 A"/>
    <property type="chains" value="B3=1-83"/>
</dbReference>
<keyword evidence="1" id="KW-0812">Transmembrane</keyword>
<evidence type="ECO:0007829" key="6">
    <source>
        <dbReference type="PDB" id="8GYM"/>
    </source>
</evidence>
<dbReference type="PDB" id="8GZU">
    <property type="method" value="EM"/>
    <property type="resolution" value="4.18 A"/>
    <property type="chains" value="B3/b3=1-83"/>
</dbReference>
<gene>
    <name evidence="1" type="ORF">TTHERM_00446569</name>
</gene>
<dbReference type="OrthoDB" id="10377485at2759"/>
<dbReference type="EMDB" id="EMD-16184"/>
<evidence type="ECO:0000313" key="2">
    <source>
        <dbReference type="Proteomes" id="UP000009168"/>
    </source>
</evidence>
<sequence>MNSPQKVAQGAGRKLFKHYINENIKSNNEQKLFFYRVNRWRWNTKDNTTAPKFLRLKYPLLVTGVCLFAYDWTYGFTQVDAHH</sequence>
<protein>
    <submittedName>
        <fullName evidence="1">Transmembrane protein, putative</fullName>
    </submittedName>
</protein>
<dbReference type="RefSeq" id="XP_001470990.1">
    <property type="nucleotide sequence ID" value="XM_001470940.2"/>
</dbReference>
<evidence type="ECO:0007829" key="4">
    <source>
        <dbReference type="PDB" id="8B6F"/>
    </source>
</evidence>
<proteinExistence type="evidence at protein level"/>
<dbReference type="PDB" id="7TGH">
    <property type="method" value="EM"/>
    <property type="resolution" value="2.60 A"/>
    <property type="chains" value="B3=1-83"/>
</dbReference>
<keyword evidence="2" id="KW-1185">Reference proteome</keyword>
<dbReference type="PDB" id="8GYM">
    <property type="method" value="EM"/>
    <property type="resolution" value="2.96 A"/>
    <property type="chains" value="B3/b3=1-83"/>
</dbReference>
<dbReference type="InParanoid" id="A4VD20"/>
<keyword evidence="3 4" id="KW-0002">3D-structure</keyword>
<dbReference type="EMBL" id="GG662504">
    <property type="protein sequence ID" value="EDK31429.1"/>
    <property type="molecule type" value="Genomic_DNA"/>
</dbReference>
<organism evidence="1 2">
    <name type="scientific">Tetrahymena thermophila (strain SB210)</name>
    <dbReference type="NCBI Taxonomy" id="312017"/>
    <lineage>
        <taxon>Eukaryota</taxon>
        <taxon>Sar</taxon>
        <taxon>Alveolata</taxon>
        <taxon>Ciliophora</taxon>
        <taxon>Intramacronucleata</taxon>
        <taxon>Oligohymenophorea</taxon>
        <taxon>Hymenostomatida</taxon>
        <taxon>Tetrahymenina</taxon>
        <taxon>Tetrahymenidae</taxon>
        <taxon>Tetrahymena</taxon>
    </lineage>
</organism>
<dbReference type="Proteomes" id="UP000009168">
    <property type="component" value="Unassembled WGS sequence"/>
</dbReference>
<reference evidence="4 5" key="4">
    <citation type="journal article" date="2023" name="Nature">
        <title>Structural basis of mitochondrial membrane bending by the I-II-III&lt;sub&gt;2&lt;/sub&gt;-IV&lt;sub&gt;2&lt;/sub&gt; supercomplex.</title>
        <authorList>
            <person name="Muhleip A."/>
            <person name="Flygaard R.K."/>
            <person name="Baradaran R."/>
            <person name="Haapanen O."/>
            <person name="Gruhl T."/>
            <person name="Tobiasson V."/>
            <person name="Marechal A."/>
            <person name="Sharma V."/>
            <person name="Amunts A."/>
        </authorList>
    </citation>
    <scope>STRUCTURE BY ELECTRON MICROSCOPY (2.80 ANGSTROMS)</scope>
</reference>
<evidence type="ECO:0007829" key="5">
    <source>
        <dbReference type="PDB" id="8BQS"/>
    </source>
</evidence>
<name>A4VD20_TETTS</name>
<dbReference type="EMDB" id="EMD-15865"/>
<evidence type="ECO:0007829" key="3">
    <source>
        <dbReference type="PDB" id="7TGH"/>
    </source>
</evidence>
<dbReference type="EMDB" id="EMD-34403"/>
<dbReference type="STRING" id="312017.A4VD20"/>
<dbReference type="HOGENOM" id="CLU_2693105_0_0_1"/>
<reference evidence="6 7" key="3">
    <citation type="journal article" date="2023" name="Nat. Commun.">
        <title>Structures of Tetrahymena thermophila respiratory megacomplexes on the tubular mitochondrial cristae.</title>
        <authorList>
            <person name="Han F."/>
            <person name="Hu Y."/>
            <person name="Wu M."/>
            <person name="He Z."/>
            <person name="Tian H."/>
            <person name="Zhou L."/>
        </authorList>
    </citation>
    <scope>STRUCTURE BY ELECTRON MICROSCOPY (2.96 ANGSTROMS)</scope>
</reference>
<dbReference type="GeneID" id="7834737"/>
<reference evidence="3" key="2">
    <citation type="journal article" date="2022" name="Science">
        <title>Structures of &lt;i&gt;Tetrahymena&lt;/i&gt;'s respiratory chain reveal the diversity of eukaryotic core metabolism.</title>
        <authorList>
            <person name="Zhou L."/>
            <person name="Maldonado M."/>
            <person name="Padavannil A."/>
            <person name="Guo F."/>
            <person name="Letts J.A."/>
        </authorList>
    </citation>
    <scope>STRUCTURE BY ELECTRON MICROSCOPY (2.60 ANGSTROMS)</scope>
</reference>
<dbReference type="EMDB" id="EMD-25882"/>
<dbReference type="KEGG" id="tet:TTHERM_00446569"/>
<dbReference type="PDB" id="8BQS">
    <property type="method" value="EM"/>
    <property type="resolution" value="2.90 A"/>
    <property type="chains" value="B3=1-83"/>
</dbReference>
<keyword evidence="1" id="KW-0472">Membrane</keyword>
<dbReference type="OMA" id="CLFAYDW"/>
<dbReference type="eggNOG" id="ENOG502T2KH">
    <property type="taxonomic scope" value="Eukaryota"/>
</dbReference>
<dbReference type="EMDB" id="EMD-34373"/>